<feature type="domain" description="Lysidine-tRNA(Ile) synthetase C-terminal" evidence="9">
    <location>
        <begin position="376"/>
        <end position="446"/>
    </location>
</feature>
<dbReference type="GO" id="GO:0005737">
    <property type="term" value="C:cytoplasm"/>
    <property type="evidence" value="ECO:0007669"/>
    <property type="project" value="UniProtKB-SubCell"/>
</dbReference>
<dbReference type="AlphaFoldDB" id="A0A9D1WRD9"/>
<evidence type="ECO:0000256" key="7">
    <source>
        <dbReference type="ARBA" id="ARBA00048539"/>
    </source>
</evidence>
<feature type="binding site" evidence="8">
    <location>
        <begin position="26"/>
        <end position="31"/>
    </location>
    <ligand>
        <name>ATP</name>
        <dbReference type="ChEBI" id="CHEBI:30616"/>
    </ligand>
</feature>
<keyword evidence="4 8" id="KW-0819">tRNA processing</keyword>
<dbReference type="InterPro" id="IPR014729">
    <property type="entry name" value="Rossmann-like_a/b/a_fold"/>
</dbReference>
<comment type="catalytic activity">
    <reaction evidence="7 8">
        <text>cytidine(34) in tRNA(Ile2) + L-lysine + ATP = lysidine(34) in tRNA(Ile2) + AMP + diphosphate + H(+)</text>
        <dbReference type="Rhea" id="RHEA:43744"/>
        <dbReference type="Rhea" id="RHEA-COMP:10625"/>
        <dbReference type="Rhea" id="RHEA-COMP:10670"/>
        <dbReference type="ChEBI" id="CHEBI:15378"/>
        <dbReference type="ChEBI" id="CHEBI:30616"/>
        <dbReference type="ChEBI" id="CHEBI:32551"/>
        <dbReference type="ChEBI" id="CHEBI:33019"/>
        <dbReference type="ChEBI" id="CHEBI:82748"/>
        <dbReference type="ChEBI" id="CHEBI:83665"/>
        <dbReference type="ChEBI" id="CHEBI:456215"/>
        <dbReference type="EC" id="6.3.4.19"/>
    </reaction>
</comment>
<evidence type="ECO:0000256" key="2">
    <source>
        <dbReference type="ARBA" id="ARBA00022490"/>
    </source>
</evidence>
<dbReference type="InterPro" id="IPR012796">
    <property type="entry name" value="Lysidine-tRNA-synth_C"/>
</dbReference>
<evidence type="ECO:0000256" key="1">
    <source>
        <dbReference type="ARBA" id="ARBA00004496"/>
    </source>
</evidence>
<keyword evidence="3 8" id="KW-0436">Ligase</keyword>
<evidence type="ECO:0000256" key="5">
    <source>
        <dbReference type="ARBA" id="ARBA00022741"/>
    </source>
</evidence>
<dbReference type="SUPFAM" id="SSF82829">
    <property type="entry name" value="MesJ substrate recognition domain-like"/>
    <property type="match status" value="1"/>
</dbReference>
<keyword evidence="6 8" id="KW-0067">ATP-binding</keyword>
<gene>
    <name evidence="8 10" type="primary">tilS</name>
    <name evidence="10" type="ORF">H9736_06060</name>
</gene>
<organism evidence="10 11">
    <name type="scientific">Candidatus Anaerotruncus excrementipullorum</name>
    <dbReference type="NCBI Taxonomy" id="2838465"/>
    <lineage>
        <taxon>Bacteria</taxon>
        <taxon>Bacillati</taxon>
        <taxon>Bacillota</taxon>
        <taxon>Clostridia</taxon>
        <taxon>Eubacteriales</taxon>
        <taxon>Oscillospiraceae</taxon>
        <taxon>Anaerotruncus</taxon>
    </lineage>
</organism>
<comment type="function">
    <text evidence="8">Ligates lysine onto the cytidine present at position 34 of the AUA codon-specific tRNA(Ile) that contains the anticodon CAU, in an ATP-dependent manner. Cytidine is converted to lysidine, thus changing the amino acid specificity of the tRNA from methionine to isoleucine.</text>
</comment>
<sequence length="461" mass="50623">MNHKARAAIAEYRMLKQGDRVAAAVSGGADSVALLDFLCSLTGLGLTVRACHLNHCLRGEESDRDEQLVRTMCREYGVELAVKRVEVKPYAASRKLSVETAARQLRYAFFEEVSRQWDCKIATAHTLSDAAETVLLNLARGTGLAGLCGIPAVRGRIIRPLIGCTRQEVEDYCQRHGLCYVTDSSNLTDAFARNRVRHQVLPQLERENPRAAQAIGRMSALLRQDRDYLEAQAAQAARELARGDGLDAAGAAALHPALRGRVLAGLLARQGIECSAQRVRALEQLLGNRRRVRLTGDWYAVVRRGVLRLEPSAPAGGPIRPRLLPKPGLDGLWVEAAEGKWLHFSVINCADYENFENISSAYLNLVMDYDKITGDILLRARQPGDRIRPAGRGCSKDLRRAFSELALPDRERLCVLADQEGILCAEGVGIDQRVSPDEGSGRLLRIALCGEDGRNQEKCGG</sequence>
<name>A0A9D1WRD9_9FIRM</name>
<dbReference type="SMART" id="SM00977">
    <property type="entry name" value="TilS_C"/>
    <property type="match status" value="1"/>
</dbReference>
<dbReference type="GO" id="GO:0032267">
    <property type="term" value="F:tRNA(Ile)-lysidine synthase activity"/>
    <property type="evidence" value="ECO:0007669"/>
    <property type="project" value="UniProtKB-EC"/>
</dbReference>
<evidence type="ECO:0000313" key="11">
    <source>
        <dbReference type="Proteomes" id="UP000886800"/>
    </source>
</evidence>
<evidence type="ECO:0000256" key="3">
    <source>
        <dbReference type="ARBA" id="ARBA00022598"/>
    </source>
</evidence>
<dbReference type="InterPro" id="IPR012795">
    <property type="entry name" value="tRNA_Ile_lys_synt_N"/>
</dbReference>
<dbReference type="SUPFAM" id="SSF56037">
    <property type="entry name" value="PheT/TilS domain"/>
    <property type="match status" value="1"/>
</dbReference>
<reference evidence="10" key="2">
    <citation type="submission" date="2021-04" db="EMBL/GenBank/DDBJ databases">
        <authorList>
            <person name="Gilroy R."/>
        </authorList>
    </citation>
    <scope>NUCLEOTIDE SEQUENCE</scope>
    <source>
        <strain evidence="10">CHK188-5543</strain>
    </source>
</reference>
<evidence type="ECO:0000256" key="6">
    <source>
        <dbReference type="ARBA" id="ARBA00022840"/>
    </source>
</evidence>
<comment type="similarity">
    <text evidence="8">Belongs to the tRNA(Ile)-lysidine synthase family.</text>
</comment>
<accession>A0A9D1WRD9</accession>
<proteinExistence type="inferred from homology"/>
<dbReference type="NCBIfam" id="TIGR02433">
    <property type="entry name" value="lysidine_TilS_C"/>
    <property type="match status" value="1"/>
</dbReference>
<evidence type="ECO:0000313" key="10">
    <source>
        <dbReference type="EMBL" id="HIX65798.1"/>
    </source>
</evidence>
<dbReference type="EMBL" id="DXES01000129">
    <property type="protein sequence ID" value="HIX65798.1"/>
    <property type="molecule type" value="Genomic_DNA"/>
</dbReference>
<comment type="caution">
    <text evidence="10">The sequence shown here is derived from an EMBL/GenBank/DDBJ whole genome shotgun (WGS) entry which is preliminary data.</text>
</comment>
<dbReference type="EC" id="6.3.4.19" evidence="8"/>
<dbReference type="Pfam" id="PF01171">
    <property type="entry name" value="ATP_bind_3"/>
    <property type="match status" value="1"/>
</dbReference>
<evidence type="ECO:0000259" key="9">
    <source>
        <dbReference type="SMART" id="SM00977"/>
    </source>
</evidence>
<keyword evidence="2 8" id="KW-0963">Cytoplasm</keyword>
<dbReference type="CDD" id="cd01992">
    <property type="entry name" value="TilS_N"/>
    <property type="match status" value="1"/>
</dbReference>
<dbReference type="GO" id="GO:0005524">
    <property type="term" value="F:ATP binding"/>
    <property type="evidence" value="ECO:0007669"/>
    <property type="project" value="UniProtKB-UniRule"/>
</dbReference>
<dbReference type="PANTHER" id="PTHR43033">
    <property type="entry name" value="TRNA(ILE)-LYSIDINE SYNTHASE-RELATED"/>
    <property type="match status" value="1"/>
</dbReference>
<comment type="domain">
    <text evidence="8">The N-terminal region contains the highly conserved SGGXDS motif, predicted to be a P-loop motif involved in ATP binding.</text>
</comment>
<dbReference type="HAMAP" id="MF_01161">
    <property type="entry name" value="tRNA_Ile_lys_synt"/>
    <property type="match status" value="1"/>
</dbReference>
<comment type="subcellular location">
    <subcellularLocation>
        <location evidence="1 8">Cytoplasm</location>
    </subcellularLocation>
</comment>
<dbReference type="PANTHER" id="PTHR43033:SF1">
    <property type="entry name" value="TRNA(ILE)-LYSIDINE SYNTHASE-RELATED"/>
    <property type="match status" value="1"/>
</dbReference>
<dbReference type="Pfam" id="PF11734">
    <property type="entry name" value="TilS_C"/>
    <property type="match status" value="1"/>
</dbReference>
<dbReference type="SUPFAM" id="SSF52402">
    <property type="entry name" value="Adenine nucleotide alpha hydrolases-like"/>
    <property type="match status" value="1"/>
</dbReference>
<dbReference type="GO" id="GO:0006400">
    <property type="term" value="P:tRNA modification"/>
    <property type="evidence" value="ECO:0007669"/>
    <property type="project" value="UniProtKB-UniRule"/>
</dbReference>
<dbReference type="InterPro" id="IPR011063">
    <property type="entry name" value="TilS/TtcA_N"/>
</dbReference>
<dbReference type="Gene3D" id="3.40.50.620">
    <property type="entry name" value="HUPs"/>
    <property type="match status" value="1"/>
</dbReference>
<dbReference type="NCBIfam" id="TIGR02432">
    <property type="entry name" value="lysidine_TilS_N"/>
    <property type="match status" value="1"/>
</dbReference>
<dbReference type="Gene3D" id="1.20.59.20">
    <property type="match status" value="1"/>
</dbReference>
<dbReference type="InterPro" id="IPR012094">
    <property type="entry name" value="tRNA_Ile_lys_synt"/>
</dbReference>
<reference evidence="10" key="1">
    <citation type="journal article" date="2021" name="PeerJ">
        <title>Extensive microbial diversity within the chicken gut microbiome revealed by metagenomics and culture.</title>
        <authorList>
            <person name="Gilroy R."/>
            <person name="Ravi A."/>
            <person name="Getino M."/>
            <person name="Pursley I."/>
            <person name="Horton D.L."/>
            <person name="Alikhan N.F."/>
            <person name="Baker D."/>
            <person name="Gharbi K."/>
            <person name="Hall N."/>
            <person name="Watson M."/>
            <person name="Adriaenssens E.M."/>
            <person name="Foster-Nyarko E."/>
            <person name="Jarju S."/>
            <person name="Secka A."/>
            <person name="Antonio M."/>
            <person name="Oren A."/>
            <person name="Chaudhuri R.R."/>
            <person name="La Ragione R."/>
            <person name="Hildebrand F."/>
            <person name="Pallen M.J."/>
        </authorList>
    </citation>
    <scope>NUCLEOTIDE SEQUENCE</scope>
    <source>
        <strain evidence="10">CHK188-5543</strain>
    </source>
</reference>
<dbReference type="Proteomes" id="UP000886800">
    <property type="component" value="Unassembled WGS sequence"/>
</dbReference>
<evidence type="ECO:0000256" key="4">
    <source>
        <dbReference type="ARBA" id="ARBA00022694"/>
    </source>
</evidence>
<keyword evidence="5 8" id="KW-0547">Nucleotide-binding</keyword>
<evidence type="ECO:0000256" key="8">
    <source>
        <dbReference type="HAMAP-Rule" id="MF_01161"/>
    </source>
</evidence>
<protein>
    <recommendedName>
        <fullName evidence="8">tRNA(Ile)-lysidine synthase</fullName>
        <ecNumber evidence="8">6.3.4.19</ecNumber>
    </recommendedName>
    <alternativeName>
        <fullName evidence="8">tRNA(Ile)-2-lysyl-cytidine synthase</fullName>
    </alternativeName>
    <alternativeName>
        <fullName evidence="8">tRNA(Ile)-lysidine synthetase</fullName>
    </alternativeName>
</protein>